<dbReference type="EMBL" id="PDJC01000001">
    <property type="protein sequence ID" value="PFG18327.1"/>
    <property type="molecule type" value="Genomic_DNA"/>
</dbReference>
<keyword evidence="2" id="KW-1185">Reference proteome</keyword>
<evidence type="ECO:0008006" key="3">
    <source>
        <dbReference type="Google" id="ProtNLM"/>
    </source>
</evidence>
<protein>
    <recommendedName>
        <fullName evidence="3">MinD-like ATPase involved in chromosome partitioning or flagellar assembly</fullName>
    </recommendedName>
</protein>
<gene>
    <name evidence="1" type="ORF">ATK74_2911</name>
</gene>
<dbReference type="Gene3D" id="3.40.50.300">
    <property type="entry name" value="P-loop containing nucleotide triphosphate hydrolases"/>
    <property type="match status" value="1"/>
</dbReference>
<evidence type="ECO:0000313" key="2">
    <source>
        <dbReference type="Proteomes" id="UP000226079"/>
    </source>
</evidence>
<organism evidence="1 2">
    <name type="scientific">Propionicimonas paludicola</name>
    <dbReference type="NCBI Taxonomy" id="185243"/>
    <lineage>
        <taxon>Bacteria</taxon>
        <taxon>Bacillati</taxon>
        <taxon>Actinomycetota</taxon>
        <taxon>Actinomycetes</taxon>
        <taxon>Propionibacteriales</taxon>
        <taxon>Nocardioidaceae</taxon>
        <taxon>Propionicimonas</taxon>
    </lineage>
</organism>
<dbReference type="RefSeq" id="WP_098461692.1">
    <property type="nucleotide sequence ID" value="NZ_PDJC01000001.1"/>
</dbReference>
<dbReference type="SUPFAM" id="SSF52540">
    <property type="entry name" value="P-loop containing nucleoside triphosphate hydrolases"/>
    <property type="match status" value="1"/>
</dbReference>
<dbReference type="InterPro" id="IPR027417">
    <property type="entry name" value="P-loop_NTPase"/>
</dbReference>
<dbReference type="AlphaFoldDB" id="A0A2A9CV70"/>
<sequence length="252" mass="25656">MSVFLLASAGHSPGVTTLAVALATNSIGPALLVDANPEPDQSVLAGYLQGIDPGGRGLGGLLQAHRERRPLESELAAMTVSLGEPGHDFLPGFSSPGMAGLFGAAWPDLAAALASESGLVVVDCGRIGAAGLPPALVKVAAGVLVVTGSRLVDLAALRLYLPEVVEATDPERVGLIVVGPGRPYGSGEIAARFGVSVWAKIAWRPAEAEVFAAGEPPPRRLASGAFLTDVRGLSATLAERTEGHRRLIGVPS</sequence>
<proteinExistence type="predicted"/>
<dbReference type="Proteomes" id="UP000226079">
    <property type="component" value="Unassembled WGS sequence"/>
</dbReference>
<reference evidence="1 2" key="1">
    <citation type="submission" date="2017-10" db="EMBL/GenBank/DDBJ databases">
        <title>Sequencing the genomes of 1000 actinobacteria strains.</title>
        <authorList>
            <person name="Klenk H.-P."/>
        </authorList>
    </citation>
    <scope>NUCLEOTIDE SEQUENCE [LARGE SCALE GENOMIC DNA]</scope>
    <source>
        <strain evidence="1 2">DSM 15597</strain>
    </source>
</reference>
<accession>A0A2A9CV70</accession>
<dbReference type="OrthoDB" id="5243870at2"/>
<comment type="caution">
    <text evidence="1">The sequence shown here is derived from an EMBL/GenBank/DDBJ whole genome shotgun (WGS) entry which is preliminary data.</text>
</comment>
<name>A0A2A9CV70_9ACTN</name>
<evidence type="ECO:0000313" key="1">
    <source>
        <dbReference type="EMBL" id="PFG18327.1"/>
    </source>
</evidence>